<reference evidence="3" key="1">
    <citation type="journal article" date="2020" name="Nat. Commun.">
        <title>Genome assembly of wild tea tree DASZ reveals pedigree and selection history of tea varieties.</title>
        <authorList>
            <person name="Zhang W."/>
            <person name="Zhang Y."/>
            <person name="Qiu H."/>
            <person name="Guo Y."/>
            <person name="Wan H."/>
            <person name="Zhang X."/>
            <person name="Scossa F."/>
            <person name="Alseekh S."/>
            <person name="Zhang Q."/>
            <person name="Wang P."/>
            <person name="Xu L."/>
            <person name="Schmidt M.H."/>
            <person name="Jia X."/>
            <person name="Li D."/>
            <person name="Zhu A."/>
            <person name="Guo F."/>
            <person name="Chen W."/>
            <person name="Ni D."/>
            <person name="Usadel B."/>
            <person name="Fernie A.R."/>
            <person name="Wen W."/>
        </authorList>
    </citation>
    <scope>NUCLEOTIDE SEQUENCE [LARGE SCALE GENOMIC DNA]</scope>
    <source>
        <strain evidence="3">cv. G240</strain>
    </source>
</reference>
<keyword evidence="1" id="KW-0732">Signal</keyword>
<evidence type="ECO:0000256" key="1">
    <source>
        <dbReference type="SAM" id="SignalP"/>
    </source>
</evidence>
<gene>
    <name evidence="2" type="ORF">HYC85_024977</name>
</gene>
<name>A0A7J7GBZ0_CAMSI</name>
<dbReference type="EMBL" id="JACBKZ010000012">
    <property type="protein sequence ID" value="KAF5937471.1"/>
    <property type="molecule type" value="Genomic_DNA"/>
</dbReference>
<evidence type="ECO:0000313" key="2">
    <source>
        <dbReference type="EMBL" id="KAF5937471.1"/>
    </source>
</evidence>
<feature type="chain" id="PRO_5029818976" evidence="1">
    <location>
        <begin position="27"/>
        <end position="171"/>
    </location>
</feature>
<protein>
    <submittedName>
        <fullName evidence="2">Uncharacterized protein</fullName>
    </submittedName>
</protein>
<organism evidence="2 3">
    <name type="scientific">Camellia sinensis</name>
    <name type="common">Tea plant</name>
    <name type="synonym">Thea sinensis</name>
    <dbReference type="NCBI Taxonomy" id="4442"/>
    <lineage>
        <taxon>Eukaryota</taxon>
        <taxon>Viridiplantae</taxon>
        <taxon>Streptophyta</taxon>
        <taxon>Embryophyta</taxon>
        <taxon>Tracheophyta</taxon>
        <taxon>Spermatophyta</taxon>
        <taxon>Magnoliopsida</taxon>
        <taxon>eudicotyledons</taxon>
        <taxon>Gunneridae</taxon>
        <taxon>Pentapetalae</taxon>
        <taxon>asterids</taxon>
        <taxon>Ericales</taxon>
        <taxon>Theaceae</taxon>
        <taxon>Camellia</taxon>
    </lineage>
</organism>
<dbReference type="AlphaFoldDB" id="A0A7J7GBZ0"/>
<feature type="signal peptide" evidence="1">
    <location>
        <begin position="1"/>
        <end position="26"/>
    </location>
</feature>
<accession>A0A7J7GBZ0</accession>
<dbReference type="Proteomes" id="UP000593564">
    <property type="component" value="Unassembled WGS sequence"/>
</dbReference>
<reference evidence="2 3" key="2">
    <citation type="submission" date="2020-07" db="EMBL/GenBank/DDBJ databases">
        <title>Genome assembly of wild tea tree DASZ reveals pedigree and selection history of tea varieties.</title>
        <authorList>
            <person name="Zhang W."/>
        </authorList>
    </citation>
    <scope>NUCLEOTIDE SEQUENCE [LARGE SCALE GENOMIC DNA]</scope>
    <source>
        <strain evidence="3">cv. G240</strain>
        <tissue evidence="2">Leaf</tissue>
    </source>
</reference>
<keyword evidence="3" id="KW-1185">Reference proteome</keyword>
<proteinExistence type="predicted"/>
<comment type="caution">
    <text evidence="2">The sequence shown here is derived from an EMBL/GenBank/DDBJ whole genome shotgun (WGS) entry which is preliminary data.</text>
</comment>
<dbReference type="PANTHER" id="PTHR33592">
    <property type="entry name" value="TRANSMEMBRANE PROTEIN"/>
    <property type="match status" value="1"/>
</dbReference>
<dbReference type="PANTHER" id="PTHR33592:SF3">
    <property type="entry name" value="TRANSMEMBRANE PROTEIN"/>
    <property type="match status" value="1"/>
</dbReference>
<sequence length="171" mass="18377">MTGAAMWVMICIGGAAMLGLKSQGLAGEFAGVAFLLSFIKSHEACRVLDEEEEKVWKENLLLQSLRGPVPSFGPNPPTYIPASSTKANTISQKNFVGHAMPPPEEEERMKNKNLLLQSLRGPVPPLGPNPGTYIPTSNSKINTISQKSFAGHAIPPPAYPRLRVPFGVAKS</sequence>
<evidence type="ECO:0000313" key="3">
    <source>
        <dbReference type="Proteomes" id="UP000593564"/>
    </source>
</evidence>